<protein>
    <submittedName>
        <fullName evidence="1">Uncharacterized protein</fullName>
    </submittedName>
</protein>
<evidence type="ECO:0000313" key="2">
    <source>
        <dbReference type="Proteomes" id="UP001054945"/>
    </source>
</evidence>
<name>A0AAV4RJJ9_CAEEX</name>
<comment type="caution">
    <text evidence="1">The sequence shown here is derived from an EMBL/GenBank/DDBJ whole genome shotgun (WGS) entry which is preliminary data.</text>
</comment>
<proteinExistence type="predicted"/>
<evidence type="ECO:0000313" key="1">
    <source>
        <dbReference type="EMBL" id="GIY21194.1"/>
    </source>
</evidence>
<keyword evidence="2" id="KW-1185">Reference proteome</keyword>
<dbReference type="EMBL" id="BPLR01007983">
    <property type="protein sequence ID" value="GIY21194.1"/>
    <property type="molecule type" value="Genomic_DNA"/>
</dbReference>
<accession>A0AAV4RJJ9</accession>
<dbReference type="Proteomes" id="UP001054945">
    <property type="component" value="Unassembled WGS sequence"/>
</dbReference>
<reference evidence="1 2" key="1">
    <citation type="submission" date="2021-06" db="EMBL/GenBank/DDBJ databases">
        <title>Caerostris extrusa draft genome.</title>
        <authorList>
            <person name="Kono N."/>
            <person name="Arakawa K."/>
        </authorList>
    </citation>
    <scope>NUCLEOTIDE SEQUENCE [LARGE SCALE GENOMIC DNA]</scope>
</reference>
<dbReference type="AlphaFoldDB" id="A0AAV4RJJ9"/>
<gene>
    <name evidence="1" type="ORF">CEXT_75001</name>
</gene>
<sequence>MATAEAIFDRKSVFLIPNGGGIHIYKQIQQRKEKPHQNTVEETKTKVIAPRALCHANILPSRSQFHGVSCNIAGVFYS</sequence>
<organism evidence="1 2">
    <name type="scientific">Caerostris extrusa</name>
    <name type="common">Bark spider</name>
    <name type="synonym">Caerostris bankana</name>
    <dbReference type="NCBI Taxonomy" id="172846"/>
    <lineage>
        <taxon>Eukaryota</taxon>
        <taxon>Metazoa</taxon>
        <taxon>Ecdysozoa</taxon>
        <taxon>Arthropoda</taxon>
        <taxon>Chelicerata</taxon>
        <taxon>Arachnida</taxon>
        <taxon>Araneae</taxon>
        <taxon>Araneomorphae</taxon>
        <taxon>Entelegynae</taxon>
        <taxon>Araneoidea</taxon>
        <taxon>Araneidae</taxon>
        <taxon>Caerostris</taxon>
    </lineage>
</organism>